<evidence type="ECO:0000313" key="2">
    <source>
        <dbReference type="Proteomes" id="UP000829685"/>
    </source>
</evidence>
<comment type="caution">
    <text evidence="1">The sequence shown here is derived from an EMBL/GenBank/DDBJ whole genome shotgun (WGS) entry which is preliminary data.</text>
</comment>
<keyword evidence="2" id="KW-1185">Reference proteome</keyword>
<name>A0A9P9WW15_9PEZI</name>
<protein>
    <submittedName>
        <fullName evidence="1">Uncharacterized protein</fullName>
    </submittedName>
</protein>
<dbReference type="EMBL" id="JAFIMR010000003">
    <property type="protein sequence ID" value="KAI1880106.1"/>
    <property type="molecule type" value="Genomic_DNA"/>
</dbReference>
<evidence type="ECO:0000313" key="1">
    <source>
        <dbReference type="EMBL" id="KAI1880106.1"/>
    </source>
</evidence>
<proteinExistence type="predicted"/>
<dbReference type="Proteomes" id="UP000829685">
    <property type="component" value="Unassembled WGS sequence"/>
</dbReference>
<organism evidence="1 2">
    <name type="scientific">Neoarthrinium moseri</name>
    <dbReference type="NCBI Taxonomy" id="1658444"/>
    <lineage>
        <taxon>Eukaryota</taxon>
        <taxon>Fungi</taxon>
        <taxon>Dikarya</taxon>
        <taxon>Ascomycota</taxon>
        <taxon>Pezizomycotina</taxon>
        <taxon>Sordariomycetes</taxon>
        <taxon>Xylariomycetidae</taxon>
        <taxon>Amphisphaeriales</taxon>
        <taxon>Apiosporaceae</taxon>
        <taxon>Neoarthrinium</taxon>
    </lineage>
</organism>
<accession>A0A9P9WW15</accession>
<gene>
    <name evidence="1" type="ORF">JX265_001727</name>
</gene>
<sequence length="277" mass="29662">MTGTWFLPPDFTFTTTGPLRLGMVISHWSKPTAVLATLGSGNEIQLPATATIVESNHAHNRSSSQSTSLGMWAKFEGIASASANQSIGKSRSIDYSKTDHEIRFFSDPVTPEAVTAIANLPAVRAHIDSGLFGKRPIYLVSGLRIATSSFTVTTENSAQLALGAEASGPPAGTVPAEVGGKLEHEQQRAVTDSYDTAPGIVFAYRLHVIRTGRAGSDAELFSHKGAFLTGEREQEKEPLLLLEATKDEIDGDVEEDVEYESVDVGEDDLCIYLPPKG</sequence>
<reference evidence="1" key="1">
    <citation type="submission" date="2021-03" db="EMBL/GenBank/DDBJ databases">
        <title>Revisited historic fungal species revealed as producer of novel bioactive compounds through whole genome sequencing and comparative genomics.</title>
        <authorList>
            <person name="Vignolle G.A."/>
            <person name="Hochenegger N."/>
            <person name="Mach R.L."/>
            <person name="Mach-Aigner A.R."/>
            <person name="Javad Rahimi M."/>
            <person name="Salim K.A."/>
            <person name="Chan C.M."/>
            <person name="Lim L.B.L."/>
            <person name="Cai F."/>
            <person name="Druzhinina I.S."/>
            <person name="U'Ren J.M."/>
            <person name="Derntl C."/>
        </authorList>
    </citation>
    <scope>NUCLEOTIDE SEQUENCE</scope>
    <source>
        <strain evidence="1">TUCIM 5799</strain>
    </source>
</reference>
<dbReference type="AlphaFoldDB" id="A0A9P9WW15"/>